<evidence type="ECO:0000256" key="1">
    <source>
        <dbReference type="ARBA" id="ARBA00022441"/>
    </source>
</evidence>
<name>A0A9J6FLC7_HAELO</name>
<feature type="domain" description="BACK" evidence="3">
    <location>
        <begin position="39"/>
        <end position="90"/>
    </location>
</feature>
<organism evidence="4 5">
    <name type="scientific">Haemaphysalis longicornis</name>
    <name type="common">Bush tick</name>
    <dbReference type="NCBI Taxonomy" id="44386"/>
    <lineage>
        <taxon>Eukaryota</taxon>
        <taxon>Metazoa</taxon>
        <taxon>Ecdysozoa</taxon>
        <taxon>Arthropoda</taxon>
        <taxon>Chelicerata</taxon>
        <taxon>Arachnida</taxon>
        <taxon>Acari</taxon>
        <taxon>Parasitiformes</taxon>
        <taxon>Ixodida</taxon>
        <taxon>Ixodoidea</taxon>
        <taxon>Ixodidae</taxon>
        <taxon>Haemaphysalinae</taxon>
        <taxon>Haemaphysalis</taxon>
    </lineage>
</organism>
<dbReference type="SMART" id="SM00612">
    <property type="entry name" value="Kelch"/>
    <property type="match status" value="2"/>
</dbReference>
<protein>
    <recommendedName>
        <fullName evidence="3">BACK domain-containing protein</fullName>
    </recommendedName>
</protein>
<accession>A0A9J6FLC7</accession>
<dbReference type="VEuPathDB" id="VectorBase:HLOH_047528"/>
<reference evidence="4 5" key="1">
    <citation type="journal article" date="2020" name="Cell">
        <title>Large-Scale Comparative Analyses of Tick Genomes Elucidate Their Genetic Diversity and Vector Capacities.</title>
        <authorList>
            <consortium name="Tick Genome and Microbiome Consortium (TIGMIC)"/>
            <person name="Jia N."/>
            <person name="Wang J."/>
            <person name="Shi W."/>
            <person name="Du L."/>
            <person name="Sun Y."/>
            <person name="Zhan W."/>
            <person name="Jiang J.F."/>
            <person name="Wang Q."/>
            <person name="Zhang B."/>
            <person name="Ji P."/>
            <person name="Bell-Sakyi L."/>
            <person name="Cui X.M."/>
            <person name="Yuan T.T."/>
            <person name="Jiang B.G."/>
            <person name="Yang W.F."/>
            <person name="Lam T.T."/>
            <person name="Chang Q.C."/>
            <person name="Ding S.J."/>
            <person name="Wang X.J."/>
            <person name="Zhu J.G."/>
            <person name="Ruan X.D."/>
            <person name="Zhao L."/>
            <person name="Wei J.T."/>
            <person name="Ye R.Z."/>
            <person name="Que T.C."/>
            <person name="Du C.H."/>
            <person name="Zhou Y.H."/>
            <person name="Cheng J.X."/>
            <person name="Dai P.F."/>
            <person name="Guo W.B."/>
            <person name="Han X.H."/>
            <person name="Huang E.J."/>
            <person name="Li L.F."/>
            <person name="Wei W."/>
            <person name="Gao Y.C."/>
            <person name="Liu J.Z."/>
            <person name="Shao H.Z."/>
            <person name="Wang X."/>
            <person name="Wang C.C."/>
            <person name="Yang T.C."/>
            <person name="Huo Q.B."/>
            <person name="Li W."/>
            <person name="Chen H.Y."/>
            <person name="Chen S.E."/>
            <person name="Zhou L.G."/>
            <person name="Ni X.B."/>
            <person name="Tian J.H."/>
            <person name="Sheng Y."/>
            <person name="Liu T."/>
            <person name="Pan Y.S."/>
            <person name="Xia L.Y."/>
            <person name="Li J."/>
            <person name="Zhao F."/>
            <person name="Cao W.C."/>
        </authorList>
    </citation>
    <scope>NUCLEOTIDE SEQUENCE [LARGE SCALE GENOMIC DNA]</scope>
    <source>
        <strain evidence="4">HaeL-2018</strain>
    </source>
</reference>
<dbReference type="EMBL" id="JABSTR010000004">
    <property type="protein sequence ID" value="KAH9367022.1"/>
    <property type="molecule type" value="Genomic_DNA"/>
</dbReference>
<sequence length="375" mass="43015">MSLKKLHQHPRSRQPLQLLRSRKQDVQVPDAALRGDLEECEELFKLEIDKVESLLSDQNVNVAEEGSVWRAALLWVEFKPANREQYIARLQLRPGLVGTDFFIEKIKTHRYVVGSEAFKPIVTDSLRFLYGLSFVARNDEVRTPALPRPRIPHEAMFVIGGWMNGGPTACIDSYDSKADRARCFTAHTKTWRSTTPMHVKRGYVSVAMLSDVHSCHSFMPVIIHAMGGYDEREGQSSAEKFDYRNNQWAVIASMNQQHSDAYATAHSGYVYMTGGFGGSECLISSERYTTVRRVEGHREHAPHAERSWLHRVSGEHPRNKRLQRSLETLFCREVQPRDKHVDPATKHGQCKEQLCCRPHRQPGVCLWRVLGRERD</sequence>
<evidence type="ECO:0000259" key="3">
    <source>
        <dbReference type="Pfam" id="PF07707"/>
    </source>
</evidence>
<keyword evidence="1" id="KW-0880">Kelch repeat</keyword>
<dbReference type="InterPro" id="IPR011705">
    <property type="entry name" value="BACK"/>
</dbReference>
<dbReference type="Pfam" id="PF01344">
    <property type="entry name" value="Kelch_1"/>
    <property type="match status" value="1"/>
</dbReference>
<keyword evidence="2" id="KW-0677">Repeat</keyword>
<evidence type="ECO:0000313" key="5">
    <source>
        <dbReference type="Proteomes" id="UP000821853"/>
    </source>
</evidence>
<dbReference type="Proteomes" id="UP000821853">
    <property type="component" value="Chromosome 2"/>
</dbReference>
<gene>
    <name evidence="4" type="ORF">HPB48_021381</name>
</gene>
<dbReference type="Gene3D" id="2.120.10.80">
    <property type="entry name" value="Kelch-type beta propeller"/>
    <property type="match status" value="1"/>
</dbReference>
<evidence type="ECO:0000313" key="4">
    <source>
        <dbReference type="EMBL" id="KAH9367022.1"/>
    </source>
</evidence>
<dbReference type="PANTHER" id="PTHR45632">
    <property type="entry name" value="LD33804P"/>
    <property type="match status" value="1"/>
</dbReference>
<evidence type="ECO:0000256" key="2">
    <source>
        <dbReference type="ARBA" id="ARBA00022737"/>
    </source>
</evidence>
<dbReference type="Pfam" id="PF07707">
    <property type="entry name" value="BACK"/>
    <property type="match status" value="1"/>
</dbReference>
<proteinExistence type="predicted"/>
<dbReference type="OrthoDB" id="6350321at2759"/>
<dbReference type="AlphaFoldDB" id="A0A9J6FLC7"/>
<dbReference type="InterPro" id="IPR006652">
    <property type="entry name" value="Kelch_1"/>
</dbReference>
<comment type="caution">
    <text evidence="4">The sequence shown here is derived from an EMBL/GenBank/DDBJ whole genome shotgun (WGS) entry which is preliminary data.</text>
</comment>
<keyword evidence="5" id="KW-1185">Reference proteome</keyword>
<dbReference type="SUPFAM" id="SSF117281">
    <property type="entry name" value="Kelch motif"/>
    <property type="match status" value="1"/>
</dbReference>
<dbReference type="PANTHER" id="PTHR45632:SF3">
    <property type="entry name" value="KELCH-LIKE PROTEIN 32"/>
    <property type="match status" value="1"/>
</dbReference>
<dbReference type="Gene3D" id="1.25.40.420">
    <property type="match status" value="1"/>
</dbReference>
<dbReference type="InterPro" id="IPR015915">
    <property type="entry name" value="Kelch-typ_b-propeller"/>
</dbReference>